<accession>S8G6E3</accession>
<feature type="region of interest" description="Disordered" evidence="1">
    <location>
        <begin position="1"/>
        <end position="31"/>
    </location>
</feature>
<dbReference type="AlphaFoldDB" id="S8G6E3"/>
<dbReference type="InterPro" id="IPR028018">
    <property type="entry name" value="DUF4646"/>
</dbReference>
<reference evidence="3 4" key="1">
    <citation type="journal article" date="2012" name="Science">
        <title>The Paleozoic origin of enzymatic lignin decomposition reconstructed from 31 fungal genomes.</title>
        <authorList>
            <person name="Floudas D."/>
            <person name="Binder M."/>
            <person name="Riley R."/>
            <person name="Barry K."/>
            <person name="Blanchette R.A."/>
            <person name="Henrissat B."/>
            <person name="Martinez A.T."/>
            <person name="Otillar R."/>
            <person name="Spatafora J.W."/>
            <person name="Yadav J.S."/>
            <person name="Aerts A."/>
            <person name="Benoit I."/>
            <person name="Boyd A."/>
            <person name="Carlson A."/>
            <person name="Copeland A."/>
            <person name="Coutinho P.M."/>
            <person name="de Vries R.P."/>
            <person name="Ferreira P."/>
            <person name="Findley K."/>
            <person name="Foster B."/>
            <person name="Gaskell J."/>
            <person name="Glotzer D."/>
            <person name="Gorecki P."/>
            <person name="Heitman J."/>
            <person name="Hesse C."/>
            <person name="Hori C."/>
            <person name="Igarashi K."/>
            <person name="Jurgens J.A."/>
            <person name="Kallen N."/>
            <person name="Kersten P."/>
            <person name="Kohler A."/>
            <person name="Kuees U."/>
            <person name="Kumar T.K.A."/>
            <person name="Kuo A."/>
            <person name="LaButti K."/>
            <person name="Larrondo L.F."/>
            <person name="Lindquist E."/>
            <person name="Ling A."/>
            <person name="Lombard V."/>
            <person name="Lucas S."/>
            <person name="Lundell T."/>
            <person name="Martin R."/>
            <person name="McLaughlin D.J."/>
            <person name="Morgenstern I."/>
            <person name="Morin E."/>
            <person name="Murat C."/>
            <person name="Nagy L.G."/>
            <person name="Nolan M."/>
            <person name="Ohm R.A."/>
            <person name="Patyshakuliyeva A."/>
            <person name="Rokas A."/>
            <person name="Ruiz-Duenas F.J."/>
            <person name="Sabat G."/>
            <person name="Salamov A."/>
            <person name="Samejima M."/>
            <person name="Schmutz J."/>
            <person name="Slot J.C."/>
            <person name="St John F."/>
            <person name="Stenlid J."/>
            <person name="Sun H."/>
            <person name="Sun S."/>
            <person name="Syed K."/>
            <person name="Tsang A."/>
            <person name="Wiebenga A."/>
            <person name="Young D."/>
            <person name="Pisabarro A."/>
            <person name="Eastwood D.C."/>
            <person name="Martin F."/>
            <person name="Cullen D."/>
            <person name="Grigoriev I.V."/>
            <person name="Hibbett D.S."/>
        </authorList>
    </citation>
    <scope>NUCLEOTIDE SEQUENCE</scope>
    <source>
        <strain evidence="4">FP-58527</strain>
    </source>
</reference>
<proteinExistence type="predicted"/>
<sequence>MSQFSRKQTLESSIMYGGESPPVYSDADAPPISPSANFAAPSSVVSPIPTTSALGKLAPGQSVEKLLDPPPPCFSRPPPPGLPHAPFEPMSLFCRGSTLDKGFVEIAPPSSAVPHPFILYDVTEEDWHWFLYTVKISASLSPLNRVAAGAIPAALGLGLFGAAVSPMIERIIKKHKNESVADLINYWNAYFFNPRRLNVVLAQGTASFTGSIDAPPDLAQYTASNSTEPDFEESSSEEGFSEDDRSFQSMPSQYMQRGDRKAERKAQKEEQKAARKAQKAERKAERKTLKKEREGAARAAKVQLKRDTEVWFDDGNVVVVADRTAFKVHRGVLSLHSEVFRDMFSIPPPEVDEALEGCPIVRVSDPASNIRQLLSILYKGRTCLLGNELVQFQLAESLVRMAHKYHIPDLKTDALARIKTLYTDDFYGFSDPLHGTTLLSYRWQDAFQVVRLAHLTDTKSLLPVALYLCCLSPSFVNVHSLLHLAATSRGHAKVSLSEEDMYRCAQARPLLVRAFIRVLASTFQGGLSGRCTNRQGCKESYQRLLHRMLDVQSDMTLWAARSDCLSITAAELQDVYFPDEFFCSACQTRFNLNNVGARQEVWDELPRYLDLDVEGWGRGVVGAE</sequence>
<keyword evidence="4" id="KW-1185">Reference proteome</keyword>
<dbReference type="Gene3D" id="3.30.710.10">
    <property type="entry name" value="Potassium Channel Kv1.1, Chain A"/>
    <property type="match status" value="1"/>
</dbReference>
<evidence type="ECO:0000259" key="2">
    <source>
        <dbReference type="PROSITE" id="PS50097"/>
    </source>
</evidence>
<feature type="compositionally biased region" description="Polar residues" evidence="1">
    <location>
        <begin position="1"/>
        <end position="12"/>
    </location>
</feature>
<evidence type="ECO:0000256" key="1">
    <source>
        <dbReference type="SAM" id="MobiDB-lite"/>
    </source>
</evidence>
<dbReference type="CDD" id="cd18186">
    <property type="entry name" value="BTB_POZ_ZBTB_KLHL-like"/>
    <property type="match status" value="1"/>
</dbReference>
<dbReference type="InterPro" id="IPR000210">
    <property type="entry name" value="BTB/POZ_dom"/>
</dbReference>
<dbReference type="PROSITE" id="PS50097">
    <property type="entry name" value="BTB"/>
    <property type="match status" value="1"/>
</dbReference>
<evidence type="ECO:0000313" key="4">
    <source>
        <dbReference type="Proteomes" id="UP000015241"/>
    </source>
</evidence>
<name>S8G6E3_FOMSC</name>
<feature type="region of interest" description="Disordered" evidence="1">
    <location>
        <begin position="219"/>
        <end position="298"/>
    </location>
</feature>
<dbReference type="InParanoid" id="S8G6E3"/>
<organism evidence="3 4">
    <name type="scientific">Fomitopsis schrenkii</name>
    <name type="common">Brown rot fungus</name>
    <dbReference type="NCBI Taxonomy" id="2126942"/>
    <lineage>
        <taxon>Eukaryota</taxon>
        <taxon>Fungi</taxon>
        <taxon>Dikarya</taxon>
        <taxon>Basidiomycota</taxon>
        <taxon>Agaricomycotina</taxon>
        <taxon>Agaricomycetes</taxon>
        <taxon>Polyporales</taxon>
        <taxon>Fomitopsis</taxon>
    </lineage>
</organism>
<dbReference type="eggNOG" id="ENOG502S4ZR">
    <property type="taxonomic scope" value="Eukaryota"/>
</dbReference>
<feature type="compositionally biased region" description="Acidic residues" evidence="1">
    <location>
        <begin position="229"/>
        <end position="241"/>
    </location>
</feature>
<dbReference type="SMART" id="SM00225">
    <property type="entry name" value="BTB"/>
    <property type="match status" value="1"/>
</dbReference>
<gene>
    <name evidence="3" type="ORF">FOMPIDRAFT_86762</name>
</gene>
<dbReference type="Proteomes" id="UP000015241">
    <property type="component" value="Unassembled WGS sequence"/>
</dbReference>
<dbReference type="InterPro" id="IPR011333">
    <property type="entry name" value="SKP1/BTB/POZ_sf"/>
</dbReference>
<feature type="compositionally biased region" description="Basic and acidic residues" evidence="1">
    <location>
        <begin position="257"/>
        <end position="296"/>
    </location>
</feature>
<dbReference type="EMBL" id="KE504123">
    <property type="protein sequence ID" value="EPT05750.1"/>
    <property type="molecule type" value="Genomic_DNA"/>
</dbReference>
<feature type="domain" description="BTB" evidence="2">
    <location>
        <begin position="315"/>
        <end position="386"/>
    </location>
</feature>
<dbReference type="OrthoDB" id="3036049at2759"/>
<protein>
    <recommendedName>
        <fullName evidence="2">BTB domain-containing protein</fullName>
    </recommendedName>
</protein>
<dbReference type="STRING" id="743788.S8G6E3"/>
<dbReference type="Pfam" id="PF00651">
    <property type="entry name" value="BTB"/>
    <property type="match status" value="1"/>
</dbReference>
<dbReference type="HOGENOM" id="CLU_438065_0_0_1"/>
<evidence type="ECO:0000313" key="3">
    <source>
        <dbReference type="EMBL" id="EPT05750.1"/>
    </source>
</evidence>
<dbReference type="Pfam" id="PF15496">
    <property type="entry name" value="DUF4646"/>
    <property type="match status" value="1"/>
</dbReference>
<dbReference type="SUPFAM" id="SSF54695">
    <property type="entry name" value="POZ domain"/>
    <property type="match status" value="1"/>
</dbReference>